<feature type="compositionally biased region" description="Polar residues" evidence="1">
    <location>
        <begin position="1"/>
        <end position="22"/>
    </location>
</feature>
<dbReference type="AlphaFoldDB" id="A0AAW1KDJ3"/>
<keyword evidence="3" id="KW-1185">Reference proteome</keyword>
<protein>
    <submittedName>
        <fullName evidence="2">Uncharacterized protein</fullName>
    </submittedName>
</protein>
<dbReference type="EMBL" id="JASPKY010000239">
    <property type="protein sequence ID" value="KAK9717539.1"/>
    <property type="molecule type" value="Genomic_DNA"/>
</dbReference>
<reference evidence="2 3" key="1">
    <citation type="journal article" date="2024" name="BMC Genomics">
        <title>De novo assembly and annotation of Popillia japonica's genome with initial clues to its potential as an invasive pest.</title>
        <authorList>
            <person name="Cucini C."/>
            <person name="Boschi S."/>
            <person name="Funari R."/>
            <person name="Cardaioli E."/>
            <person name="Iannotti N."/>
            <person name="Marturano G."/>
            <person name="Paoli F."/>
            <person name="Bruttini M."/>
            <person name="Carapelli A."/>
            <person name="Frati F."/>
            <person name="Nardi F."/>
        </authorList>
    </citation>
    <scope>NUCLEOTIDE SEQUENCE [LARGE SCALE GENOMIC DNA]</scope>
    <source>
        <strain evidence="2">DMR45628</strain>
    </source>
</reference>
<comment type="caution">
    <text evidence="2">The sequence shown here is derived from an EMBL/GenBank/DDBJ whole genome shotgun (WGS) entry which is preliminary data.</text>
</comment>
<sequence>MYQKGDQNATHRSQNVLSVSTRGSRRIEDEEYSNLFGKINRYVSGCVLLRGSYRRFATPPNSYTAVTDPIDLVCGRGGDLSMLEILTESEESKETRQRVVSM</sequence>
<gene>
    <name evidence="2" type="ORF">QE152_g23688</name>
</gene>
<evidence type="ECO:0000256" key="1">
    <source>
        <dbReference type="SAM" id="MobiDB-lite"/>
    </source>
</evidence>
<evidence type="ECO:0000313" key="3">
    <source>
        <dbReference type="Proteomes" id="UP001458880"/>
    </source>
</evidence>
<dbReference type="Proteomes" id="UP001458880">
    <property type="component" value="Unassembled WGS sequence"/>
</dbReference>
<accession>A0AAW1KDJ3</accession>
<organism evidence="2 3">
    <name type="scientific">Popillia japonica</name>
    <name type="common">Japanese beetle</name>
    <dbReference type="NCBI Taxonomy" id="7064"/>
    <lineage>
        <taxon>Eukaryota</taxon>
        <taxon>Metazoa</taxon>
        <taxon>Ecdysozoa</taxon>
        <taxon>Arthropoda</taxon>
        <taxon>Hexapoda</taxon>
        <taxon>Insecta</taxon>
        <taxon>Pterygota</taxon>
        <taxon>Neoptera</taxon>
        <taxon>Endopterygota</taxon>
        <taxon>Coleoptera</taxon>
        <taxon>Polyphaga</taxon>
        <taxon>Scarabaeiformia</taxon>
        <taxon>Scarabaeidae</taxon>
        <taxon>Rutelinae</taxon>
        <taxon>Popillia</taxon>
    </lineage>
</organism>
<feature type="region of interest" description="Disordered" evidence="1">
    <location>
        <begin position="1"/>
        <end position="25"/>
    </location>
</feature>
<name>A0AAW1KDJ3_POPJA</name>
<proteinExistence type="predicted"/>
<evidence type="ECO:0000313" key="2">
    <source>
        <dbReference type="EMBL" id="KAK9717539.1"/>
    </source>
</evidence>